<dbReference type="EMBL" id="JAICCE010000010">
    <property type="protein sequence ID" value="KAG9271963.1"/>
    <property type="molecule type" value="Genomic_DNA"/>
</dbReference>
<keyword evidence="5 10" id="KW-0175">Coiled coil</keyword>
<evidence type="ECO:0000256" key="6">
    <source>
        <dbReference type="ARBA" id="ARBA00023069"/>
    </source>
</evidence>
<dbReference type="PANTHER" id="PTHR14517:SF10">
    <property type="entry name" value="RIB43A-LIKE WITH COILED-COILS PROTEIN 2"/>
    <property type="match status" value="1"/>
</dbReference>
<evidence type="ECO:0000256" key="4">
    <source>
        <dbReference type="ARBA" id="ARBA00022846"/>
    </source>
</evidence>
<dbReference type="KEGG" id="amex:103029086"/>
<dbReference type="Pfam" id="PF05914">
    <property type="entry name" value="RIB43A"/>
    <property type="match status" value="1"/>
</dbReference>
<dbReference type="OrthoDB" id="429119at2759"/>
<dbReference type="AlphaFoldDB" id="A0A8B9GMD5"/>
<evidence type="ECO:0000313" key="14">
    <source>
        <dbReference type="Proteomes" id="UP000694621"/>
    </source>
</evidence>
<dbReference type="CTD" id="26150"/>
<sequence>MNPVQLPSDRLSAAHLDQRQTRELLRKERVFNAKLRTIGVDKEALELQVKERRDKEQAEARALKEYVDKLIRSDQTACVLEHRQKKDARLLEEAIVQFRSRFQHPSSRREFDLNDSEFLKKQDGVRILPGLAGEDLASRDRAQRQREQLRDWSIQQQQELEQTEEQQKQEDLQYDQSRVALDSRAVELQKMEEEHKRANTIAIKNFNLALAAERSEQRERQRREEEENNQVEILNQLQGELLNESIEQSSRVPGRPRLRRDCYKGMTPQQLLHYSNYQKQQAEDRRRVRLEQQEEDLQQDRERLASARAALLLERQQARISKELRRSLDNTNALLAQAQHAQRKHLEKEVFINVPNERYFSQFNTSSR</sequence>
<evidence type="ECO:0000256" key="2">
    <source>
        <dbReference type="ARBA" id="ARBA00006875"/>
    </source>
</evidence>
<comment type="similarity">
    <text evidence="2">Belongs to the RIB43A family.</text>
</comment>
<keyword evidence="4" id="KW-0282">Flagellum</keyword>
<dbReference type="Proteomes" id="UP000694621">
    <property type="component" value="Unplaced"/>
</dbReference>
<dbReference type="Proteomes" id="UP000752171">
    <property type="component" value="Unassembled WGS sequence"/>
</dbReference>
<feature type="coiled-coil region" evidence="10">
    <location>
        <begin position="280"/>
        <end position="341"/>
    </location>
</feature>
<protein>
    <submittedName>
        <fullName evidence="13">RIB43A domain with coiled-coils 2</fullName>
    </submittedName>
    <submittedName>
        <fullName evidence="12">RIB43A-like with coiled-coils protein 2</fullName>
    </submittedName>
</protein>
<dbReference type="Ensembl" id="ENSAMXT00005000177.1">
    <property type="protein sequence ID" value="ENSAMXP00005000163.1"/>
    <property type="gene ID" value="ENSAMXG00005000084.1"/>
</dbReference>
<dbReference type="GeneID" id="103029086"/>
<reference evidence="12 15" key="1">
    <citation type="submission" date="2021-07" db="EMBL/GenBank/DDBJ databases">
        <authorList>
            <person name="Imarazene B."/>
            <person name="Zahm M."/>
            <person name="Klopp C."/>
            <person name="Cabau C."/>
            <person name="Beille S."/>
            <person name="Jouanno E."/>
            <person name="Castinel A."/>
            <person name="Lluch J."/>
            <person name="Gil L."/>
            <person name="Kuchtly C."/>
            <person name="Lopez Roques C."/>
            <person name="Donnadieu C."/>
            <person name="Parrinello H."/>
            <person name="Journot L."/>
            <person name="Du K."/>
            <person name="Schartl M."/>
            <person name="Retaux S."/>
            <person name="Guiguen Y."/>
        </authorList>
    </citation>
    <scope>NUCLEOTIDE SEQUENCE [LARGE SCALE GENOMIC DNA]</scope>
    <source>
        <strain evidence="12">Pach_M1</strain>
        <tissue evidence="12">Testis</tissue>
    </source>
</reference>
<evidence type="ECO:0000256" key="9">
    <source>
        <dbReference type="ARBA" id="ARBA00046435"/>
    </source>
</evidence>
<comment type="subcellular location">
    <subcellularLocation>
        <location evidence="1">Cytoplasm</location>
        <location evidence="1">Cytoskeleton</location>
        <location evidence="1">Flagellum axoneme</location>
    </subcellularLocation>
</comment>
<evidence type="ECO:0000256" key="8">
    <source>
        <dbReference type="ARBA" id="ARBA00023273"/>
    </source>
</evidence>
<proteinExistence type="inferred from homology"/>
<keyword evidence="6" id="KW-0969">Cilium</keyword>
<evidence type="ECO:0000313" key="13">
    <source>
        <dbReference type="Ensembl" id="ENSAMXP00005000163.1"/>
    </source>
</evidence>
<evidence type="ECO:0000256" key="5">
    <source>
        <dbReference type="ARBA" id="ARBA00023054"/>
    </source>
</evidence>
<name>A0A8B9GMD5_ASTMX</name>
<keyword evidence="3" id="KW-0963">Cytoplasm</keyword>
<evidence type="ECO:0000256" key="1">
    <source>
        <dbReference type="ARBA" id="ARBA00004611"/>
    </source>
</evidence>
<evidence type="ECO:0000313" key="12">
    <source>
        <dbReference type="EMBL" id="KAG9271963.1"/>
    </source>
</evidence>
<dbReference type="PANTHER" id="PTHR14517">
    <property type="entry name" value="RIB43A-RELATED"/>
    <property type="match status" value="1"/>
</dbReference>
<dbReference type="InterPro" id="IPR008805">
    <property type="entry name" value="RIB43A"/>
</dbReference>
<keyword evidence="8" id="KW-0966">Cell projection</keyword>
<accession>A0A8B9GMD5</accession>
<feature type="region of interest" description="Disordered" evidence="11">
    <location>
        <begin position="157"/>
        <end position="176"/>
    </location>
</feature>
<gene>
    <name evidence="12" type="primary">RIBC2</name>
    <name evidence="12" type="ORF">AMEX_G12905</name>
</gene>
<evidence type="ECO:0000256" key="10">
    <source>
        <dbReference type="SAM" id="Coils"/>
    </source>
</evidence>
<dbReference type="OMA" id="NLCRAIN"/>
<comment type="subunit">
    <text evidence="9">Microtubule inner protein component of sperm flagellar doublet microtubules.</text>
</comment>
<evidence type="ECO:0000313" key="15">
    <source>
        <dbReference type="Proteomes" id="UP000752171"/>
    </source>
</evidence>
<evidence type="ECO:0000256" key="11">
    <source>
        <dbReference type="SAM" id="MobiDB-lite"/>
    </source>
</evidence>
<keyword evidence="7" id="KW-0206">Cytoskeleton</keyword>
<organism evidence="13 14">
    <name type="scientific">Astyanax mexicanus</name>
    <name type="common">Blind cave fish</name>
    <name type="synonym">Astyanax fasciatus mexicanus</name>
    <dbReference type="NCBI Taxonomy" id="7994"/>
    <lineage>
        <taxon>Eukaryota</taxon>
        <taxon>Metazoa</taxon>
        <taxon>Chordata</taxon>
        <taxon>Craniata</taxon>
        <taxon>Vertebrata</taxon>
        <taxon>Euteleostomi</taxon>
        <taxon>Actinopterygii</taxon>
        <taxon>Neopterygii</taxon>
        <taxon>Teleostei</taxon>
        <taxon>Ostariophysi</taxon>
        <taxon>Characiformes</taxon>
        <taxon>Characoidei</taxon>
        <taxon>Acestrorhamphidae</taxon>
        <taxon>Acestrorhamphinae</taxon>
        <taxon>Astyanax</taxon>
    </lineage>
</organism>
<evidence type="ECO:0000256" key="7">
    <source>
        <dbReference type="ARBA" id="ARBA00023212"/>
    </source>
</evidence>
<reference evidence="13" key="2">
    <citation type="submission" date="2025-05" db="UniProtKB">
        <authorList>
            <consortium name="Ensembl"/>
        </authorList>
    </citation>
    <scope>IDENTIFICATION</scope>
</reference>
<evidence type="ECO:0000256" key="3">
    <source>
        <dbReference type="ARBA" id="ARBA00022490"/>
    </source>
</evidence>